<dbReference type="Proteomes" id="UP001156601">
    <property type="component" value="Unassembled WGS sequence"/>
</dbReference>
<keyword evidence="1" id="KW-0732">Signal</keyword>
<sequence>MKFLVLLVAAMVVGCANSQLSLQEKSNVEATVSYPFDFSQDQIVNIEKQQYQVVRVYFSAGGKKCAIVTRIDNQIEQSKVCFFKEKLTLLPRSLVNEVSQ</sequence>
<dbReference type="PROSITE" id="PS51257">
    <property type="entry name" value="PROKAR_LIPOPROTEIN"/>
    <property type="match status" value="1"/>
</dbReference>
<evidence type="ECO:0000313" key="2">
    <source>
        <dbReference type="EMBL" id="GLR70890.1"/>
    </source>
</evidence>
<reference evidence="2" key="1">
    <citation type="journal article" date="2014" name="Int. J. Syst. Evol. Microbiol.">
        <title>Complete genome sequence of Corynebacterium casei LMG S-19264T (=DSM 44701T), isolated from a smear-ripened cheese.</title>
        <authorList>
            <consortium name="US DOE Joint Genome Institute (JGI-PGF)"/>
            <person name="Walter F."/>
            <person name="Albersmeier A."/>
            <person name="Kalinowski J."/>
            <person name="Ruckert C."/>
        </authorList>
    </citation>
    <scope>NUCLEOTIDE SEQUENCE</scope>
    <source>
        <strain evidence="2">NBRC 110023</strain>
    </source>
</reference>
<comment type="caution">
    <text evidence="2">The sequence shown here is derived from an EMBL/GenBank/DDBJ whole genome shotgun (WGS) entry which is preliminary data.</text>
</comment>
<feature type="signal peptide" evidence="1">
    <location>
        <begin position="1"/>
        <end position="18"/>
    </location>
</feature>
<accession>A0AA37SZJ6</accession>
<gene>
    <name evidence="2" type="ORF">GCM10007852_17980</name>
</gene>
<dbReference type="AlphaFoldDB" id="A0AA37SZJ6"/>
<evidence type="ECO:0000313" key="3">
    <source>
        <dbReference type="Proteomes" id="UP001156601"/>
    </source>
</evidence>
<name>A0AA37SZJ6_9ALTE</name>
<dbReference type="EMBL" id="BSOT01000005">
    <property type="protein sequence ID" value="GLR70890.1"/>
    <property type="molecule type" value="Genomic_DNA"/>
</dbReference>
<organism evidence="2 3">
    <name type="scientific">Agaribacter marinus</name>
    <dbReference type="NCBI Taxonomy" id="1431249"/>
    <lineage>
        <taxon>Bacteria</taxon>
        <taxon>Pseudomonadati</taxon>
        <taxon>Pseudomonadota</taxon>
        <taxon>Gammaproteobacteria</taxon>
        <taxon>Alteromonadales</taxon>
        <taxon>Alteromonadaceae</taxon>
        <taxon>Agaribacter</taxon>
    </lineage>
</organism>
<evidence type="ECO:0008006" key="4">
    <source>
        <dbReference type="Google" id="ProtNLM"/>
    </source>
</evidence>
<feature type="chain" id="PRO_5041455091" description="Lipoprotein" evidence="1">
    <location>
        <begin position="19"/>
        <end position="100"/>
    </location>
</feature>
<proteinExistence type="predicted"/>
<keyword evidence="3" id="KW-1185">Reference proteome</keyword>
<reference evidence="2" key="2">
    <citation type="submission" date="2023-01" db="EMBL/GenBank/DDBJ databases">
        <title>Draft genome sequence of Agaribacter marinus strain NBRC 110023.</title>
        <authorList>
            <person name="Sun Q."/>
            <person name="Mori K."/>
        </authorList>
    </citation>
    <scope>NUCLEOTIDE SEQUENCE</scope>
    <source>
        <strain evidence="2">NBRC 110023</strain>
    </source>
</reference>
<protein>
    <recommendedName>
        <fullName evidence="4">Lipoprotein</fullName>
    </recommendedName>
</protein>
<dbReference type="RefSeq" id="WP_284217168.1">
    <property type="nucleotide sequence ID" value="NZ_BSOT01000005.1"/>
</dbReference>
<evidence type="ECO:0000256" key="1">
    <source>
        <dbReference type="SAM" id="SignalP"/>
    </source>
</evidence>